<keyword evidence="1" id="KW-0472">Membrane</keyword>
<evidence type="ECO:0000256" key="1">
    <source>
        <dbReference type="SAM" id="Phobius"/>
    </source>
</evidence>
<evidence type="ECO:0000313" key="2">
    <source>
        <dbReference type="EMBL" id="QAY72235.1"/>
    </source>
</evidence>
<dbReference type="KEGG" id="agf:ET445_01645"/>
<dbReference type="OrthoDB" id="5068883at2"/>
<feature type="transmembrane region" description="Helical" evidence="1">
    <location>
        <begin position="21"/>
        <end position="40"/>
    </location>
</feature>
<gene>
    <name evidence="2" type="ORF">ET445_01645</name>
</gene>
<keyword evidence="1" id="KW-0812">Transmembrane</keyword>
<feature type="transmembrane region" description="Helical" evidence="1">
    <location>
        <begin position="125"/>
        <end position="146"/>
    </location>
</feature>
<protein>
    <recommendedName>
        <fullName evidence="4">PH domain-containing protein</fullName>
    </recommendedName>
</protein>
<dbReference type="EMBL" id="CP035491">
    <property type="protein sequence ID" value="QAY72235.1"/>
    <property type="molecule type" value="Genomic_DNA"/>
</dbReference>
<dbReference type="RefSeq" id="WP_129188257.1">
    <property type="nucleotide sequence ID" value="NZ_CP035491.1"/>
</dbReference>
<dbReference type="AlphaFoldDB" id="A0A4P6F9G4"/>
<accession>A0A4P6F9G4</accession>
<reference evidence="2 3" key="1">
    <citation type="submission" date="2019-01" db="EMBL/GenBank/DDBJ databases">
        <title>Genome sequencing of strain FW100M-8.</title>
        <authorList>
            <person name="Heo J."/>
            <person name="Kim S.-J."/>
            <person name="Kim J.-S."/>
            <person name="Hong S.-B."/>
            <person name="Kwon S.-W."/>
        </authorList>
    </citation>
    <scope>NUCLEOTIDE SEQUENCE [LARGE SCALE GENOMIC DNA]</scope>
    <source>
        <strain evidence="2 3">FW100M-8</strain>
    </source>
</reference>
<feature type="transmembrane region" description="Helical" evidence="1">
    <location>
        <begin position="99"/>
        <end position="119"/>
    </location>
</feature>
<name>A0A4P6F9G4_9MICO</name>
<keyword evidence="1" id="KW-1133">Transmembrane helix</keyword>
<evidence type="ECO:0008006" key="4">
    <source>
        <dbReference type="Google" id="ProtNLM"/>
    </source>
</evidence>
<proteinExistence type="predicted"/>
<organism evidence="2 3">
    <name type="scientific">Agromyces protaetiae</name>
    <dbReference type="NCBI Taxonomy" id="2509455"/>
    <lineage>
        <taxon>Bacteria</taxon>
        <taxon>Bacillati</taxon>
        <taxon>Actinomycetota</taxon>
        <taxon>Actinomycetes</taxon>
        <taxon>Micrococcales</taxon>
        <taxon>Microbacteriaceae</taxon>
        <taxon>Agromyces</taxon>
    </lineage>
</organism>
<keyword evidence="3" id="KW-1185">Reference proteome</keyword>
<sequence length="245" mass="25729">MNETTWVPGHAGWQGQQGSTTLLSFTGVVLTLAGVAYAVVHLFDPAPAMKALGASTLVAVGVGVWMVLAHLRVGRLRVVRASTAPGSIRFGQIEGLSRLVLLLGVAGLALLGSWVWVVFTVPSARVTLLTLLLVPFVSLGLLWGGARALFRRPGSHEVSLTPDGVALRIPGNRLDAAWGDIAGAELVANRVHVRTRDGAAATFAARDLASDPVILAELVTFYASTPAARAEIGPTTLERLRSGEF</sequence>
<evidence type="ECO:0000313" key="3">
    <source>
        <dbReference type="Proteomes" id="UP000291259"/>
    </source>
</evidence>
<feature type="transmembrane region" description="Helical" evidence="1">
    <location>
        <begin position="52"/>
        <end position="71"/>
    </location>
</feature>
<dbReference type="Proteomes" id="UP000291259">
    <property type="component" value="Chromosome"/>
</dbReference>